<reference evidence="1 2" key="1">
    <citation type="journal article" date="2008" name="Proc. Natl. Acad. Sci. U.S.A.">
        <title>Whole-genome comparison of disease and carriage strains provides insights into virulence evolution in Neisseria meningitidis.</title>
        <authorList>
            <person name="Schoen C."/>
            <person name="Blom J."/>
            <person name="Claus H."/>
            <person name="Schramm-Glueck A."/>
            <person name="Brandt P."/>
            <person name="Mueller T."/>
            <person name="Goesmann A."/>
            <person name="Joseph B."/>
            <person name="Konietzny S."/>
            <person name="Kurzai O."/>
            <person name="Schmitt C."/>
            <person name="Friedrich T."/>
            <person name="Linke B."/>
            <person name="Vogel U."/>
            <person name="Frosch M."/>
        </authorList>
    </citation>
    <scope>NUCLEOTIDE SEQUENCE [LARGE SCALE GENOMIC DNA]</scope>
    <source>
        <strain evidence="2">alpha14</strain>
    </source>
</reference>
<dbReference type="Proteomes" id="UP000002054">
    <property type="component" value="Chromosome"/>
</dbReference>
<dbReference type="AlphaFoldDB" id="C6S6G3"/>
<dbReference type="HOGENOM" id="CLU_162626_0_0_4"/>
<proteinExistence type="predicted"/>
<accession>C6S6G3</accession>
<sequence length="125" mass="14595">MGQLRVAHGNLSCRKGRMLPHTGLFLLGKVALQMRIRRRLKMNGIDYALELEEAREILNSLRKAYKEHAAGRGMTKRYKIKDREMEFSSLADLLKQIRFWQREIKRLEAAAGISPRRSGRIITRF</sequence>
<protein>
    <submittedName>
        <fullName evidence="1">Putative phage associated protein</fullName>
    </submittedName>
</protein>
<evidence type="ECO:0000313" key="2">
    <source>
        <dbReference type="Proteomes" id="UP000002054"/>
    </source>
</evidence>
<evidence type="ECO:0000313" key="1">
    <source>
        <dbReference type="EMBL" id="CBA05293.1"/>
    </source>
</evidence>
<gene>
    <name evidence="1" type="ordered locus">NMO_0789</name>
</gene>
<dbReference type="EMBL" id="AM889136">
    <property type="protein sequence ID" value="CBA05293.1"/>
    <property type="molecule type" value="Genomic_DNA"/>
</dbReference>
<organism evidence="1 2">
    <name type="scientific">Neisseria meningitidis (strain alpha14)</name>
    <dbReference type="NCBI Taxonomy" id="662598"/>
    <lineage>
        <taxon>Bacteria</taxon>
        <taxon>Pseudomonadati</taxon>
        <taxon>Pseudomonadota</taxon>
        <taxon>Betaproteobacteria</taxon>
        <taxon>Neisseriales</taxon>
        <taxon>Neisseriaceae</taxon>
        <taxon>Neisseria</taxon>
    </lineage>
</organism>
<name>C6S6G3_NEIML</name>
<dbReference type="KEGG" id="nmi:NMO_0789"/>